<dbReference type="GO" id="GO:0005886">
    <property type="term" value="C:plasma membrane"/>
    <property type="evidence" value="ECO:0007669"/>
    <property type="project" value="TreeGrafter"/>
</dbReference>
<evidence type="ECO:0000256" key="1">
    <source>
        <dbReference type="SAM" id="MobiDB-lite"/>
    </source>
</evidence>
<dbReference type="PANTHER" id="PTHR30441">
    <property type="entry name" value="DUF748 DOMAIN-CONTAINING PROTEIN"/>
    <property type="match status" value="1"/>
</dbReference>
<dbReference type="InterPro" id="IPR025263">
    <property type="entry name" value="YhdP_central"/>
</dbReference>
<dbReference type="HOGENOM" id="CLU_272840_0_0_7"/>
<name>A0LPU1_SYNFM</name>
<feature type="domain" description="YhdP central" evidence="2">
    <location>
        <begin position="888"/>
        <end position="1184"/>
    </location>
</feature>
<evidence type="ECO:0000313" key="4">
    <source>
        <dbReference type="Proteomes" id="UP000001784"/>
    </source>
</evidence>
<dbReference type="InterPro" id="IPR052894">
    <property type="entry name" value="AsmA-related"/>
</dbReference>
<dbReference type="RefSeq" id="WP_011700567.1">
    <property type="nucleotide sequence ID" value="NC_008554.1"/>
</dbReference>
<dbReference type="AlphaFoldDB" id="A0LPU1"/>
<accession>A0LPU1</accession>
<dbReference type="EMBL" id="CP000478">
    <property type="protein sequence ID" value="ABK19443.1"/>
    <property type="molecule type" value="Genomic_DNA"/>
</dbReference>
<proteinExistence type="predicted"/>
<reference evidence="3 4" key="1">
    <citation type="submission" date="2006-10" db="EMBL/GenBank/DDBJ databases">
        <title>Complete sequence of Syntrophobacter fumaroxidans MPOB.</title>
        <authorList>
            <consortium name="US DOE Joint Genome Institute"/>
            <person name="Copeland A."/>
            <person name="Lucas S."/>
            <person name="Lapidus A."/>
            <person name="Barry K."/>
            <person name="Detter J.C."/>
            <person name="Glavina del Rio T."/>
            <person name="Hammon N."/>
            <person name="Israni S."/>
            <person name="Pitluck S."/>
            <person name="Goltsman E.G."/>
            <person name="Martinez M."/>
            <person name="Schmutz J."/>
            <person name="Larimer F."/>
            <person name="Land M."/>
            <person name="Hauser L."/>
            <person name="Kyrpides N."/>
            <person name="Kim E."/>
            <person name="Boone D.R."/>
            <person name="Brockman F."/>
            <person name="Culley D."/>
            <person name="Ferry J."/>
            <person name="Gunsalus R."/>
            <person name="McInerney M.J."/>
            <person name="Morrison M."/>
            <person name="Plugge C."/>
            <person name="Rohlin L."/>
            <person name="Scholten J."/>
            <person name="Sieber J."/>
            <person name="Stams A.J.M."/>
            <person name="Worm P."/>
            <person name="Henstra A.M."/>
            <person name="Richardson P."/>
        </authorList>
    </citation>
    <scope>NUCLEOTIDE SEQUENCE [LARGE SCALE GENOMIC DNA]</scope>
    <source>
        <strain evidence="4">DSM 10017 / MPOB</strain>
    </source>
</reference>
<gene>
    <name evidence="3" type="ordered locus">Sfum_3774</name>
</gene>
<evidence type="ECO:0000259" key="2">
    <source>
        <dbReference type="Pfam" id="PF13116"/>
    </source>
</evidence>
<dbReference type="Pfam" id="PF13116">
    <property type="entry name" value="YhdP"/>
    <property type="match status" value="1"/>
</dbReference>
<organism evidence="3 4">
    <name type="scientific">Syntrophobacter fumaroxidans (strain DSM 10017 / MPOB)</name>
    <dbReference type="NCBI Taxonomy" id="335543"/>
    <lineage>
        <taxon>Bacteria</taxon>
        <taxon>Pseudomonadati</taxon>
        <taxon>Thermodesulfobacteriota</taxon>
        <taxon>Syntrophobacteria</taxon>
        <taxon>Syntrophobacterales</taxon>
        <taxon>Syntrophobacteraceae</taxon>
        <taxon>Syntrophobacter</taxon>
    </lineage>
</organism>
<sequence>MTRRKKMTLWAGGGAALLLLTLVAAPFIASRVIGLESVREKLLTDVREQTGLHIEFRKLELSFLPTPRLLIHSGGLTLPGKLDGTVDTLVLVPRLLPLFKGELKADIIRLESPKFSITLPQPRVEAQPEPTSFSRRSAEKGVRALISLLKPETHEITIRITNGSFECRDAAGSRFWFREVNARAAMTSERLELSADCMRSNLWESLIVSGWMNPRDLSSSGRVILHGFSPEPLWAYLFPGAAMRFGESRLDLDATLVSEGPRNMRAFFQGSAPIVTLIETDDDQLALKGGAVQGSFALEGRRLEIDLTRLDFLYPQANLTGHFLRDPASSTVSLELEGRDMGASSVREVALALQGERRVVQNIFEIIQEGQVPRITFSTRGKRMGDLRKPENIVIKGNIHHGKVYIPKIKMTVEDVVGDVVITNNVLEGTSLIGRTGNSRGRDGFLRVGLTKDNSTFHLDILIDADLADLPPVLDNTVKSDAFLQELAIMKNVEGKATGKLILGESLRDVNTRVEVGAFELSGDYARIPYRIDLKGESLLFDERMISTSGFSGSFGKTSFSRINLLYRWGEQHYMEITARQQGAKINIDEVHPLLRGVEKNRGIQRPFDVVKGTLSLDALDFKGPILYPKEWIFTGKGSVDDAVVQIPVFPAPYNVKRGRLEGDQETLLLQDCQTRFQDASASVSGSLKGYMENLSSMDLTFQGNVGVDANRSFHDFIDLPATYRNAAPVAVSDAHLVWERTGRTLFEANMVPKGGPRVSMELERIPGQIDIRRLSIKDNDSDAFLSLKIREKGFKLGFYGVLSNKTADRLLIRNELLGGWIRGNFKTYIRLNKPMNSTAWGQLEAAGFVYSHKLGTPARIETARLTANGNKLKVRSARVNWLDARMNVVGSVKFTPSGFKLDMDLSADRVDFEKLKGIWDDTRKAPVPASTPKTSEKRKDLKLRGTLRTGIDNFTFGSLNWSPVQGTVRFLENEVHIDIMRADLCGIPTPGTVNIADGRMQINLKPGGSGLDLDSTLTCLWNRKGLLSGTFDLKGNVSAANVNDDALGLLSGNLELLARKGRMYRFEILAKIFTLINFTEIFRGRLPDLLTEGCSYDTIKAAGKLQDGKLILDNSVVDGSCVRMVWKGEVDLVNRKVNLIVIVAPFRTVDRIIDKVPVVGKLMNGTLISIPVRVTGDLADPTVIPLSPSAVGSGLLGFMKRTFELPFSLLEPFRNQESPETSPSGAPPDTEVK</sequence>
<feature type="compositionally biased region" description="Polar residues" evidence="1">
    <location>
        <begin position="1216"/>
        <end position="1225"/>
    </location>
</feature>
<evidence type="ECO:0000313" key="3">
    <source>
        <dbReference type="EMBL" id="ABK19443.1"/>
    </source>
</evidence>
<dbReference type="Proteomes" id="UP000001784">
    <property type="component" value="Chromosome"/>
</dbReference>
<feature type="region of interest" description="Disordered" evidence="1">
    <location>
        <begin position="1215"/>
        <end position="1234"/>
    </location>
</feature>
<dbReference type="eggNOG" id="COG3164">
    <property type="taxonomic scope" value="Bacteria"/>
</dbReference>
<keyword evidence="4" id="KW-1185">Reference proteome</keyword>
<dbReference type="InParanoid" id="A0LPU1"/>
<dbReference type="PANTHER" id="PTHR30441:SF4">
    <property type="entry name" value="PROTEIN ASMA"/>
    <property type="match status" value="1"/>
</dbReference>
<protein>
    <submittedName>
        <fullName evidence="3">Membrane protein-like</fullName>
    </submittedName>
</protein>
<dbReference type="STRING" id="335543.Sfum_3774"/>
<dbReference type="GO" id="GO:0090313">
    <property type="term" value="P:regulation of protein targeting to membrane"/>
    <property type="evidence" value="ECO:0007669"/>
    <property type="project" value="TreeGrafter"/>
</dbReference>
<dbReference type="KEGG" id="sfu:Sfum_3774"/>